<gene>
    <name evidence="4" type="ORF">XF10B_68180</name>
    <name evidence="2" type="ORF">XF1B_69410</name>
    <name evidence="3" type="ORF">XF4B_68660</name>
</gene>
<dbReference type="EMBL" id="AP023091">
    <property type="protein sequence ID" value="BCE24260.1"/>
    <property type="molecule type" value="Genomic_DNA"/>
</dbReference>
<dbReference type="EMBL" id="AP023094">
    <property type="protein sequence ID" value="BCE50517.1"/>
    <property type="molecule type" value="Genomic_DNA"/>
</dbReference>
<dbReference type="Pfam" id="PF14099">
    <property type="entry name" value="Polysacc_lyase"/>
    <property type="match status" value="1"/>
</dbReference>
<evidence type="ECO:0000313" key="3">
    <source>
        <dbReference type="EMBL" id="BCE50517.1"/>
    </source>
</evidence>
<evidence type="ECO:0000313" key="2">
    <source>
        <dbReference type="EMBL" id="BCE24260.1"/>
    </source>
</evidence>
<reference evidence="2" key="1">
    <citation type="submission" date="2020-05" db="EMBL/GenBank/DDBJ databases">
        <title>Complete genome sequence of Bradyrhizobium diazoefficiens XF1 isolated from soybean nodule.</title>
        <authorList>
            <person name="Noda R."/>
            <person name="Kakizaki K."/>
            <person name="Minamisawa K."/>
        </authorList>
    </citation>
    <scope>NUCLEOTIDE SEQUENCE</scope>
    <source>
        <strain evidence="2">XF1</strain>
    </source>
</reference>
<sequence length="761" mass="77641">MEILQLDTTGTITNFSTTPQSHFQIGGDGYEVQGAGQSWSLANPDPQTLRLQVRPGDQAWYDAGHPVDRDDVALDPTIPVGTPISIDYQFMVEPNGPNGTFVNTASWFTTAEMNGYPAVSSPPFEIGLVGNQLHVMARYCPAGQTPTSSNMTQMTLWTDPNPIQPGQYNDIRISANVSDNSSGYLQVWVNGTQVVDYHGALGYGTPTYWEYGLYRNAGPSETVTADFRNMTLVTGSQAVGWTGVGGTSSPTTPTVTPAVTQATASPGTGIEHAGDIITLSLAFNEAVTVTGTPTLSLNDGNIATYAGGSGTSTLTFKTTVASTDTNTSALAITGVNLPSGAGIKDASGVAANLAGAVKTFTGLQIDPVLPAVTQATASPGTGTEHVGDTITLALGFNEAVTVTGTPTVSLNDGGTATYVGGSGTGTLTFKTTVASTNTGTSALAITGVNLPSGAAIKDASGVAANLAGAVKTFSGLQIDPTSSTPTSPTSPTTPTSPPTPAAATPVLTIADDSLWVAGRGGTVDLGTKVTTTDSNDLVTVNITGLPKYESITDKLDGRTFQGKDITLTAAQVDSGLTLTSTYRGGGHPVATLTLTASAKDPSTGAVATASPQTITVTDPRPATVTTTTTSSHDHHTAMDHQPVATTTAATPTISQTLESTDHQQTAAANTGFLASRGFALLQQHFDPAASTLATTAAHPANQADHPVAIGTAMASFASQSFALLSQYLAAHTGQVDPGQIVAAVSQATGWGHDSLLARPQH</sequence>
<evidence type="ECO:0000256" key="1">
    <source>
        <dbReference type="SAM" id="MobiDB-lite"/>
    </source>
</evidence>
<dbReference type="AlphaFoldDB" id="A0A809XB71"/>
<evidence type="ECO:0000313" key="4">
    <source>
        <dbReference type="EMBL" id="BCE94020.1"/>
    </source>
</evidence>
<feature type="region of interest" description="Disordered" evidence="1">
    <location>
        <begin position="617"/>
        <end position="637"/>
    </location>
</feature>
<feature type="compositionally biased region" description="Low complexity" evidence="1">
    <location>
        <begin position="617"/>
        <end position="630"/>
    </location>
</feature>
<name>A0A809XB71_9BRAD</name>
<protein>
    <submittedName>
        <fullName evidence="2">Uncharacterized protein</fullName>
    </submittedName>
</protein>
<dbReference type="InterPro" id="IPR025975">
    <property type="entry name" value="Polysacc_lyase"/>
</dbReference>
<proteinExistence type="predicted"/>
<reference evidence="4" key="2">
    <citation type="submission" date="2020-05" db="EMBL/GenBank/DDBJ databases">
        <title>Complete genome sequence of Bradyrhizobium diazoefficiens XF10 isolated from soybean nodule.</title>
        <authorList>
            <person name="Noda R."/>
            <person name="Kakizaki K."/>
            <person name="Minamisawa K."/>
        </authorList>
    </citation>
    <scope>NUCLEOTIDE SEQUENCE</scope>
    <source>
        <strain evidence="4">XF10</strain>
    </source>
</reference>
<organism evidence="2">
    <name type="scientific">Bradyrhizobium diazoefficiens</name>
    <dbReference type="NCBI Taxonomy" id="1355477"/>
    <lineage>
        <taxon>Bacteria</taxon>
        <taxon>Pseudomonadati</taxon>
        <taxon>Pseudomonadota</taxon>
        <taxon>Alphaproteobacteria</taxon>
        <taxon>Hyphomicrobiales</taxon>
        <taxon>Nitrobacteraceae</taxon>
        <taxon>Bradyrhizobium</taxon>
    </lineage>
</organism>
<dbReference type="Gene3D" id="2.60.120.200">
    <property type="match status" value="1"/>
</dbReference>
<reference evidence="3" key="3">
    <citation type="submission" date="2020-05" db="EMBL/GenBank/DDBJ databases">
        <title>Complete genome sequence of Bradyrhizobium diazoefficiens XF4 isolated from soybean nodule.</title>
        <authorList>
            <person name="Noda R."/>
            <person name="Kakizaki K."/>
            <person name="Minamisawa K."/>
        </authorList>
    </citation>
    <scope>NUCLEOTIDE SEQUENCE</scope>
    <source>
        <strain evidence="3">XF4</strain>
    </source>
</reference>
<feature type="region of interest" description="Disordered" evidence="1">
    <location>
        <begin position="477"/>
        <end position="502"/>
    </location>
</feature>
<feature type="compositionally biased region" description="Low complexity" evidence="1">
    <location>
        <begin position="480"/>
        <end position="493"/>
    </location>
</feature>
<dbReference type="EMBL" id="AP023099">
    <property type="protein sequence ID" value="BCE94020.1"/>
    <property type="molecule type" value="Genomic_DNA"/>
</dbReference>
<accession>A0A809XB71</accession>